<organism evidence="2 3">
    <name type="scientific">Prorocentrum cordatum</name>
    <dbReference type="NCBI Taxonomy" id="2364126"/>
    <lineage>
        <taxon>Eukaryota</taxon>
        <taxon>Sar</taxon>
        <taxon>Alveolata</taxon>
        <taxon>Dinophyceae</taxon>
        <taxon>Prorocentrales</taxon>
        <taxon>Prorocentraceae</taxon>
        <taxon>Prorocentrum</taxon>
    </lineage>
</organism>
<feature type="region of interest" description="Disordered" evidence="1">
    <location>
        <begin position="1"/>
        <end position="21"/>
    </location>
</feature>
<sequence>MGPPGGASGAAPRAPLRAREGCPAPIQETRADLRECCLVTIRSSSERAEASPRAAISAWPAGGDSPLLVQFPARGGLVTGDAMPPVAFALFFRLESTSVLIAHLV</sequence>
<evidence type="ECO:0000313" key="2">
    <source>
        <dbReference type="EMBL" id="CAK0842733.1"/>
    </source>
</evidence>
<reference evidence="2" key="1">
    <citation type="submission" date="2023-10" db="EMBL/GenBank/DDBJ databases">
        <authorList>
            <person name="Chen Y."/>
            <person name="Shah S."/>
            <person name="Dougan E. K."/>
            <person name="Thang M."/>
            <person name="Chan C."/>
        </authorList>
    </citation>
    <scope>NUCLEOTIDE SEQUENCE [LARGE SCALE GENOMIC DNA]</scope>
</reference>
<dbReference type="Proteomes" id="UP001189429">
    <property type="component" value="Unassembled WGS sequence"/>
</dbReference>
<accession>A0ABN9TB42</accession>
<comment type="caution">
    <text evidence="2">The sequence shown here is derived from an EMBL/GenBank/DDBJ whole genome shotgun (WGS) entry which is preliminary data.</text>
</comment>
<evidence type="ECO:0000313" key="3">
    <source>
        <dbReference type="Proteomes" id="UP001189429"/>
    </source>
</evidence>
<proteinExistence type="predicted"/>
<dbReference type="EMBL" id="CAUYUJ010014532">
    <property type="protein sequence ID" value="CAK0842733.1"/>
    <property type="molecule type" value="Genomic_DNA"/>
</dbReference>
<gene>
    <name evidence="2" type="ORF">PCOR1329_LOCUS37386</name>
</gene>
<protein>
    <submittedName>
        <fullName evidence="2">Uncharacterized protein</fullName>
    </submittedName>
</protein>
<evidence type="ECO:0000256" key="1">
    <source>
        <dbReference type="SAM" id="MobiDB-lite"/>
    </source>
</evidence>
<name>A0ABN9TB42_9DINO</name>
<keyword evidence="3" id="KW-1185">Reference proteome</keyword>